<name>E6PNC7_9ZZZZ</name>
<dbReference type="GO" id="GO:0006310">
    <property type="term" value="P:DNA recombination"/>
    <property type="evidence" value="ECO:0007669"/>
    <property type="project" value="UniProtKB-KW"/>
</dbReference>
<dbReference type="InterPro" id="IPR011010">
    <property type="entry name" value="DNA_brk_join_enz"/>
</dbReference>
<evidence type="ECO:0000313" key="5">
    <source>
        <dbReference type="EMBL" id="CBH96429.1"/>
    </source>
</evidence>
<dbReference type="AlphaFoldDB" id="E6PNC7"/>
<dbReference type="InterPro" id="IPR050090">
    <property type="entry name" value="Tyrosine_recombinase_XerCD"/>
</dbReference>
<evidence type="ECO:0000259" key="3">
    <source>
        <dbReference type="PROSITE" id="PS51898"/>
    </source>
</evidence>
<proteinExistence type="predicted"/>
<keyword evidence="2" id="KW-0233">DNA recombination</keyword>
<dbReference type="PROSITE" id="PS51898">
    <property type="entry name" value="TYR_RECOMBINASE"/>
    <property type="match status" value="1"/>
</dbReference>
<dbReference type="PROSITE" id="PS51900">
    <property type="entry name" value="CB"/>
    <property type="match status" value="1"/>
</dbReference>
<gene>
    <name evidence="5" type="ORF">CARN2_1287</name>
</gene>
<dbReference type="Gene3D" id="1.10.443.10">
    <property type="entry name" value="Intergrase catalytic core"/>
    <property type="match status" value="1"/>
</dbReference>
<accession>E6PNC7</accession>
<evidence type="ECO:0000256" key="1">
    <source>
        <dbReference type="ARBA" id="ARBA00023125"/>
    </source>
</evidence>
<evidence type="ECO:0000259" key="4">
    <source>
        <dbReference type="PROSITE" id="PS51900"/>
    </source>
</evidence>
<protein>
    <submittedName>
        <fullName evidence="5">Putative Site-specific recombinase, phage integrase family</fullName>
    </submittedName>
</protein>
<feature type="domain" description="Tyr recombinase" evidence="3">
    <location>
        <begin position="162"/>
        <end position="350"/>
    </location>
</feature>
<dbReference type="EMBL" id="CABM01000027">
    <property type="protein sequence ID" value="CBH96429.1"/>
    <property type="molecule type" value="Genomic_DNA"/>
</dbReference>
<feature type="domain" description="Core-binding (CB)" evidence="4">
    <location>
        <begin position="59"/>
        <end position="138"/>
    </location>
</feature>
<dbReference type="GO" id="GO:0015074">
    <property type="term" value="P:DNA integration"/>
    <property type="evidence" value="ECO:0007669"/>
    <property type="project" value="InterPro"/>
</dbReference>
<sequence>MAYIEKRKNGYRVQVRRRGLPSISRTFDLKADAEAWARDMEREAQQGNIAVLRNEAGKVTMAELIDRFSVDVVPSFKSAGNWRGYLQIARVRFGSYFLSAIRSVDLAAWLADLRASGLAPATTLHYLQAVRSCFNYAAKDLGIHLPAGNPARDVRKPKLDNARDRRLSPEELDYLFRGIAGARKPDGMREMISLAVETSARESELLSLNWRLIDLDKRTAHLRVTKTGVPRTVALSIAAVGALRTMQAFPRRLDGKVFPWTRGAWVSAFIRIRRRGRELYEADCTAQGVRPDASFLTDLRFHDLRHEATSRLFEKGLGIMEVASMTGHKSLAMLKRYTHVEAEKLAQKLG</sequence>
<reference evidence="5" key="1">
    <citation type="submission" date="2009-10" db="EMBL/GenBank/DDBJ databases">
        <title>Diversity of trophic interactions inside an arsenic-rich microbial ecosystem.</title>
        <authorList>
            <person name="Bertin P.N."/>
            <person name="Heinrich-Salmeron A."/>
            <person name="Pelletier E."/>
            <person name="Goulhen-Chollet F."/>
            <person name="Arsene-Ploetze F."/>
            <person name="Gallien S."/>
            <person name="Calteau A."/>
            <person name="Vallenet D."/>
            <person name="Casiot C."/>
            <person name="Chane-Woon-Ming B."/>
            <person name="Giloteaux L."/>
            <person name="Barakat M."/>
            <person name="Bonnefoy V."/>
            <person name="Bruneel O."/>
            <person name="Chandler M."/>
            <person name="Cleiss J."/>
            <person name="Duran R."/>
            <person name="Elbaz-Poulichet F."/>
            <person name="Fonknechten N."/>
            <person name="Lauga B."/>
            <person name="Mornico D."/>
            <person name="Ortet P."/>
            <person name="Schaeffer C."/>
            <person name="Siguier P."/>
            <person name="Alexander Thil Smith A."/>
            <person name="Van Dorsselaer A."/>
            <person name="Weissenbach J."/>
            <person name="Medigue C."/>
            <person name="Le Paslier D."/>
        </authorList>
    </citation>
    <scope>NUCLEOTIDE SEQUENCE</scope>
</reference>
<dbReference type="InterPro" id="IPR010998">
    <property type="entry name" value="Integrase_recombinase_N"/>
</dbReference>
<evidence type="ECO:0000256" key="2">
    <source>
        <dbReference type="ARBA" id="ARBA00023172"/>
    </source>
</evidence>
<dbReference type="PANTHER" id="PTHR30349">
    <property type="entry name" value="PHAGE INTEGRASE-RELATED"/>
    <property type="match status" value="1"/>
</dbReference>
<organism evidence="5">
    <name type="scientific">mine drainage metagenome</name>
    <dbReference type="NCBI Taxonomy" id="410659"/>
    <lineage>
        <taxon>unclassified sequences</taxon>
        <taxon>metagenomes</taxon>
        <taxon>ecological metagenomes</taxon>
    </lineage>
</organism>
<dbReference type="Pfam" id="PF00589">
    <property type="entry name" value="Phage_integrase"/>
    <property type="match status" value="1"/>
</dbReference>
<dbReference type="SUPFAM" id="SSF56349">
    <property type="entry name" value="DNA breaking-rejoining enzymes"/>
    <property type="match status" value="1"/>
</dbReference>
<dbReference type="PANTHER" id="PTHR30349:SF94">
    <property type="entry name" value="INTEGRASE_RECOMBINASE HI_1414-RELATED"/>
    <property type="match status" value="1"/>
</dbReference>
<dbReference type="CDD" id="cd00796">
    <property type="entry name" value="INT_Rci_Hp1_C"/>
    <property type="match status" value="1"/>
</dbReference>
<dbReference type="GO" id="GO:0003677">
    <property type="term" value="F:DNA binding"/>
    <property type="evidence" value="ECO:0007669"/>
    <property type="project" value="UniProtKB-KW"/>
</dbReference>
<dbReference type="InterPro" id="IPR013762">
    <property type="entry name" value="Integrase-like_cat_sf"/>
</dbReference>
<dbReference type="InterPro" id="IPR002104">
    <property type="entry name" value="Integrase_catalytic"/>
</dbReference>
<comment type="caution">
    <text evidence="5">The sequence shown here is derived from an EMBL/GenBank/DDBJ whole genome shotgun (WGS) entry which is preliminary data.</text>
</comment>
<dbReference type="Gene3D" id="1.10.150.130">
    <property type="match status" value="1"/>
</dbReference>
<keyword evidence="1" id="KW-0238">DNA-binding</keyword>
<dbReference type="InterPro" id="IPR044068">
    <property type="entry name" value="CB"/>
</dbReference>